<reference evidence="2" key="1">
    <citation type="journal article" date="2022" name="Mol. Ecol. Resour.">
        <title>The genomes of chicory, endive, great burdock and yacon provide insights into Asteraceae palaeo-polyploidization history and plant inulin production.</title>
        <authorList>
            <person name="Fan W."/>
            <person name="Wang S."/>
            <person name="Wang H."/>
            <person name="Wang A."/>
            <person name="Jiang F."/>
            <person name="Liu H."/>
            <person name="Zhao H."/>
            <person name="Xu D."/>
            <person name="Zhang Y."/>
        </authorList>
    </citation>
    <scope>NUCLEOTIDE SEQUENCE [LARGE SCALE GENOMIC DNA]</scope>
    <source>
        <strain evidence="2">cv. Punajuju</strain>
    </source>
</reference>
<dbReference type="Proteomes" id="UP001055811">
    <property type="component" value="Linkage Group LG01"/>
</dbReference>
<keyword evidence="2" id="KW-1185">Reference proteome</keyword>
<protein>
    <submittedName>
        <fullName evidence="1">Uncharacterized protein</fullName>
    </submittedName>
</protein>
<reference evidence="1 2" key="2">
    <citation type="journal article" date="2022" name="Mol. Ecol. Resour.">
        <title>The genomes of chicory, endive, great burdock and yacon provide insights into Asteraceae paleo-polyploidization history and plant inulin production.</title>
        <authorList>
            <person name="Fan W."/>
            <person name="Wang S."/>
            <person name="Wang H."/>
            <person name="Wang A."/>
            <person name="Jiang F."/>
            <person name="Liu H."/>
            <person name="Zhao H."/>
            <person name="Xu D."/>
            <person name="Zhang Y."/>
        </authorList>
    </citation>
    <scope>NUCLEOTIDE SEQUENCE [LARGE SCALE GENOMIC DNA]</scope>
    <source>
        <strain evidence="2">cv. Punajuju</strain>
        <tissue evidence="1">Leaves</tissue>
    </source>
</reference>
<name>A0ACB9H010_CICIN</name>
<sequence>MATRSRSDDQKAKKNIGTGRPIYCCHHRSQVMPSINSATQRPNSSTMFLMVFLPKRNLDDTFEQNNEIAKAVEQELEKTRPLADEVNLKIG</sequence>
<organism evidence="1 2">
    <name type="scientific">Cichorium intybus</name>
    <name type="common">Chicory</name>
    <dbReference type="NCBI Taxonomy" id="13427"/>
    <lineage>
        <taxon>Eukaryota</taxon>
        <taxon>Viridiplantae</taxon>
        <taxon>Streptophyta</taxon>
        <taxon>Embryophyta</taxon>
        <taxon>Tracheophyta</taxon>
        <taxon>Spermatophyta</taxon>
        <taxon>Magnoliopsida</taxon>
        <taxon>eudicotyledons</taxon>
        <taxon>Gunneridae</taxon>
        <taxon>Pentapetalae</taxon>
        <taxon>asterids</taxon>
        <taxon>campanulids</taxon>
        <taxon>Asterales</taxon>
        <taxon>Asteraceae</taxon>
        <taxon>Cichorioideae</taxon>
        <taxon>Cichorieae</taxon>
        <taxon>Cichoriinae</taxon>
        <taxon>Cichorium</taxon>
    </lineage>
</organism>
<gene>
    <name evidence="1" type="ORF">L2E82_01393</name>
</gene>
<dbReference type="EMBL" id="CM042009">
    <property type="protein sequence ID" value="KAI3788621.1"/>
    <property type="molecule type" value="Genomic_DNA"/>
</dbReference>
<proteinExistence type="predicted"/>
<accession>A0ACB9H010</accession>
<evidence type="ECO:0000313" key="1">
    <source>
        <dbReference type="EMBL" id="KAI3788621.1"/>
    </source>
</evidence>
<evidence type="ECO:0000313" key="2">
    <source>
        <dbReference type="Proteomes" id="UP001055811"/>
    </source>
</evidence>
<comment type="caution">
    <text evidence="1">The sequence shown here is derived from an EMBL/GenBank/DDBJ whole genome shotgun (WGS) entry which is preliminary data.</text>
</comment>